<dbReference type="Pfam" id="PF09748">
    <property type="entry name" value="Med10"/>
    <property type="match status" value="1"/>
</dbReference>
<dbReference type="GO" id="GO:0006357">
    <property type="term" value="P:regulation of transcription by RNA polymerase II"/>
    <property type="evidence" value="ECO:0007669"/>
    <property type="project" value="InterPro"/>
</dbReference>
<evidence type="ECO:0000256" key="5">
    <source>
        <dbReference type="ARBA" id="ARBA00023242"/>
    </source>
</evidence>
<proteinExistence type="inferred from homology"/>
<comment type="subcellular location">
    <subcellularLocation>
        <location evidence="1 6">Nucleus</location>
    </subcellularLocation>
</comment>
<dbReference type="EMBL" id="CAJPDQ010000008">
    <property type="protein sequence ID" value="CAF9913908.1"/>
    <property type="molecule type" value="Genomic_DNA"/>
</dbReference>
<comment type="subunit">
    <text evidence="6">Component of the Mediator complex.</text>
</comment>
<accession>A0A8H3EY05</accession>
<evidence type="ECO:0000256" key="2">
    <source>
        <dbReference type="ARBA" id="ARBA00005389"/>
    </source>
</evidence>
<evidence type="ECO:0000256" key="6">
    <source>
        <dbReference type="RuleBase" id="RU364146"/>
    </source>
</evidence>
<dbReference type="GO" id="GO:0016592">
    <property type="term" value="C:mediator complex"/>
    <property type="evidence" value="ECO:0007669"/>
    <property type="project" value="InterPro"/>
</dbReference>
<comment type="similarity">
    <text evidence="2 6">Belongs to the Mediator complex subunit 10 family.</text>
</comment>
<dbReference type="InterPro" id="IPR019145">
    <property type="entry name" value="Mediator_Med10"/>
</dbReference>
<keyword evidence="5 6" id="KW-0539">Nucleus</keyword>
<keyword evidence="6" id="KW-0010">Activator</keyword>
<keyword evidence="3 6" id="KW-0805">Transcription regulation</keyword>
<dbReference type="Proteomes" id="UP000664169">
    <property type="component" value="Unassembled WGS sequence"/>
</dbReference>
<keyword evidence="8" id="KW-1185">Reference proteome</keyword>
<dbReference type="GO" id="GO:0003712">
    <property type="term" value="F:transcription coregulator activity"/>
    <property type="evidence" value="ECO:0007669"/>
    <property type="project" value="InterPro"/>
</dbReference>
<evidence type="ECO:0000313" key="7">
    <source>
        <dbReference type="EMBL" id="CAF9913908.1"/>
    </source>
</evidence>
<gene>
    <name evidence="6" type="primary">MED10</name>
    <name evidence="7" type="ORF">GOMPHAMPRED_008057</name>
</gene>
<evidence type="ECO:0000256" key="3">
    <source>
        <dbReference type="ARBA" id="ARBA00023015"/>
    </source>
</evidence>
<evidence type="ECO:0000256" key="1">
    <source>
        <dbReference type="ARBA" id="ARBA00004123"/>
    </source>
</evidence>
<dbReference type="OrthoDB" id="337270at2759"/>
<comment type="caution">
    <text evidence="7">The sequence shown here is derived from an EMBL/GenBank/DDBJ whole genome shotgun (WGS) entry which is preliminary data.</text>
</comment>
<name>A0A8H3EY05_9LECA</name>
<protein>
    <recommendedName>
        <fullName evidence="6">Mediator of RNA polymerase II transcription subunit 10</fullName>
    </recommendedName>
    <alternativeName>
        <fullName evidence="6">Mediator complex subunit 10</fullName>
    </alternativeName>
</protein>
<keyword evidence="4 6" id="KW-0804">Transcription</keyword>
<organism evidence="7 8">
    <name type="scientific">Gomphillus americanus</name>
    <dbReference type="NCBI Taxonomy" id="1940652"/>
    <lineage>
        <taxon>Eukaryota</taxon>
        <taxon>Fungi</taxon>
        <taxon>Dikarya</taxon>
        <taxon>Ascomycota</taxon>
        <taxon>Pezizomycotina</taxon>
        <taxon>Lecanoromycetes</taxon>
        <taxon>OSLEUM clade</taxon>
        <taxon>Ostropomycetidae</taxon>
        <taxon>Ostropales</taxon>
        <taxon>Graphidaceae</taxon>
        <taxon>Gomphilloideae</taxon>
        <taxon>Gomphillus</taxon>
    </lineage>
</organism>
<comment type="function">
    <text evidence="6">Component of the Mediator complex, a coactivator involved in the regulated transcription of nearly all RNA polymerase II-dependent genes. Mediator functions as a bridge to convey information from gene-specific regulatory proteins to the basal RNA polymerase II transcription machinery. Mediator is recruited to promoters by direct interactions with regulatory proteins and serves as a scaffold for the assembly of a functional preinitiation complex with RNA polymerase II and the general transcription factors.</text>
</comment>
<dbReference type="AlphaFoldDB" id="A0A8H3EY05"/>
<evidence type="ECO:0000256" key="4">
    <source>
        <dbReference type="ARBA" id="ARBA00023163"/>
    </source>
</evidence>
<evidence type="ECO:0000313" key="8">
    <source>
        <dbReference type="Proteomes" id="UP000664169"/>
    </source>
</evidence>
<reference evidence="7" key="1">
    <citation type="submission" date="2021-03" db="EMBL/GenBank/DDBJ databases">
        <authorList>
            <person name="Tagirdzhanova G."/>
        </authorList>
    </citation>
    <scope>NUCLEOTIDE SEQUENCE</scope>
</reference>
<sequence>MAPNTQQLLDENLRGTIQDLFSIQSNVHGYQGPATQRALVQNFTSLHVNLERVYSSAQPLASRPIPPEVIEYIDEGRNPDIYTREFVELTQKGNRYLKSKAVAYAQFRDELAKKTIEAWPEMKEAVQRVLEGNGAGVEGLPGMTGGGNVTRLKHSLGDTSVEQNTMVTDSVRPELSTQTDASMHDMTF</sequence>